<evidence type="ECO:0000313" key="4">
    <source>
        <dbReference type="Proteomes" id="UP000240621"/>
    </source>
</evidence>
<evidence type="ECO:0000313" key="3">
    <source>
        <dbReference type="EMBL" id="PSK80611.1"/>
    </source>
</evidence>
<evidence type="ECO:0000313" key="5">
    <source>
        <dbReference type="Proteomes" id="UP000396862"/>
    </source>
</evidence>
<keyword evidence="1" id="KW-1133">Transmembrane helix</keyword>
<proteinExistence type="predicted"/>
<reference evidence="3 4" key="1">
    <citation type="submission" date="2018-03" db="EMBL/GenBank/DDBJ databases">
        <title>Genomic Encyclopedia of Archaeal and Bacterial Type Strains, Phase II (KMG-II): from individual species to whole genera.</title>
        <authorList>
            <person name="Goeker M."/>
        </authorList>
    </citation>
    <scope>NUCLEOTIDE SEQUENCE [LARGE SCALE GENOMIC DNA]</scope>
    <source>
        <strain evidence="3 4">DSM 27267</strain>
    </source>
</reference>
<dbReference type="RefSeq" id="WP_106543722.1">
    <property type="nucleotide sequence ID" value="NZ_BLAU01000001.1"/>
</dbReference>
<accession>A0A2P8C6M6</accession>
<evidence type="ECO:0000256" key="1">
    <source>
        <dbReference type="SAM" id="Phobius"/>
    </source>
</evidence>
<feature type="transmembrane region" description="Helical" evidence="1">
    <location>
        <begin position="12"/>
        <end position="29"/>
    </location>
</feature>
<organism evidence="3 4">
    <name type="scientific">Prolixibacter denitrificans</name>
    <dbReference type="NCBI Taxonomy" id="1541063"/>
    <lineage>
        <taxon>Bacteria</taxon>
        <taxon>Pseudomonadati</taxon>
        <taxon>Bacteroidota</taxon>
        <taxon>Bacteroidia</taxon>
        <taxon>Marinilabiliales</taxon>
        <taxon>Prolixibacteraceae</taxon>
        <taxon>Prolixibacter</taxon>
    </lineage>
</organism>
<reference evidence="2 5" key="2">
    <citation type="submission" date="2019-10" db="EMBL/GenBank/DDBJ databases">
        <title>Prolixibacter strains distinguished by the presence of nitrate reductase genes were adept at nitrate-dependent anaerobic corrosion of metallic iron and carbon steel.</title>
        <authorList>
            <person name="Iino T."/>
            <person name="Shono N."/>
            <person name="Ito K."/>
            <person name="Nakamura R."/>
            <person name="Sueoka K."/>
            <person name="Harayama S."/>
            <person name="Ohkuma M."/>
        </authorList>
    </citation>
    <scope>NUCLEOTIDE SEQUENCE [LARGE SCALE GENOMIC DNA]</scope>
    <source>
        <strain evidence="2 5">MIC1-1</strain>
    </source>
</reference>
<dbReference type="Proteomes" id="UP000396862">
    <property type="component" value="Unassembled WGS sequence"/>
</dbReference>
<gene>
    <name evidence="3" type="ORF">CLV93_11448</name>
    <name evidence="2" type="ORF">JCM18694_23410</name>
</gene>
<keyword evidence="1" id="KW-0812">Transmembrane</keyword>
<name>A0A2P8C6M6_9BACT</name>
<feature type="transmembrane region" description="Helical" evidence="1">
    <location>
        <begin position="35"/>
        <end position="52"/>
    </location>
</feature>
<dbReference type="AlphaFoldDB" id="A0A2P8C6M6"/>
<comment type="caution">
    <text evidence="3">The sequence shown here is derived from an EMBL/GenBank/DDBJ whole genome shotgun (WGS) entry which is preliminary data.</text>
</comment>
<keyword evidence="1" id="KW-0472">Membrane</keyword>
<protein>
    <submittedName>
        <fullName evidence="3">Uncharacterized protein</fullName>
    </submittedName>
</protein>
<sequence length="72" mass="8203">MTDQQISTTIKILYVAASIIIIGGAILRIQHYPHGMLISLIGLLLGTITQIFDRSRAKRRTKELEEQLKQRK</sequence>
<dbReference type="EMBL" id="BLAU01000001">
    <property type="protein sequence ID" value="GET22095.1"/>
    <property type="molecule type" value="Genomic_DNA"/>
</dbReference>
<dbReference type="Proteomes" id="UP000240621">
    <property type="component" value="Unassembled WGS sequence"/>
</dbReference>
<evidence type="ECO:0000313" key="2">
    <source>
        <dbReference type="EMBL" id="GET22095.1"/>
    </source>
</evidence>
<keyword evidence="5" id="KW-1185">Reference proteome</keyword>
<dbReference type="EMBL" id="PYGC01000014">
    <property type="protein sequence ID" value="PSK80611.1"/>
    <property type="molecule type" value="Genomic_DNA"/>
</dbReference>